<reference evidence="3 4" key="1">
    <citation type="journal article" date="2005" name="BMC Genomics">
        <title>Bacterial genome adaptation to niches: divergence of the potential virulence genes in three Burkholderia species of different survival strategies.</title>
        <authorList>
            <person name="Kim H.S."/>
            <person name="Schell M.A."/>
            <person name="Yu Y."/>
            <person name="Ulrich R.L."/>
            <person name="Sarria S.H."/>
            <person name="Nierman W.C."/>
            <person name="DeShazer D."/>
        </authorList>
    </citation>
    <scope>NUCLEOTIDE SEQUENCE [LARGE SCALE GENOMIC DNA]</scope>
    <source>
        <strain evidence="4">ATCC 700388 / DSM 13276 / CCUG 48851 / CIP 106301 / E264</strain>
    </source>
</reference>
<dbReference type="HOGENOM" id="CLU_046651_1_0_4"/>
<evidence type="ECO:0000256" key="1">
    <source>
        <dbReference type="ARBA" id="ARBA00008558"/>
    </source>
</evidence>
<keyword evidence="2" id="KW-0413">Isomerase</keyword>
<sequence>MFDGGGPHALSLPLGPRVRCRVPPLPTAPSSVMSAPVTVSGQAARLRRHFAQIVLPLWRGPGFNPALQLPFEAVAPDTHAPLPVTRYRAMACARQLFVFSQAGDAEHAHALFAALCRHFRDPRHDGWFYSVDAQGAPLDRTKDLYTHAFVVFACAEYFAAFGNRDARELAQRTAALIVDRFAPQPGNALLDSARGEDFAAAAGGPLQNPLMHLTEGWLAASRAFGETAFDDALLRTAQAVERTFVDPHTGCVAELPLGREGNRFEPGHQFEWFYLVGAAGARLAATGLPGALARAYAFAQRHGVDPDTGGVCAATDARGACIDGTQRIWAQTEYLRALATHGGEPDALARQIARFAERFLHPRGWYECKTARGDVSRADMPSTTPYHLATAYASLPAEA</sequence>
<dbReference type="Pfam" id="PF07221">
    <property type="entry name" value="GlcNAc_2-epim"/>
    <property type="match status" value="1"/>
</dbReference>
<dbReference type="AlphaFoldDB" id="Q2T384"/>
<protein>
    <submittedName>
        <fullName evidence="3">N-acylglucosamine 2-epimerase (GlcNAc 2-epimerase) superfamily</fullName>
    </submittedName>
</protein>
<organism evidence="3 4">
    <name type="scientific">Burkholderia thailandensis (strain ATCC 700388 / DSM 13276 / CCUG 48851 / CIP 106301 / E264)</name>
    <dbReference type="NCBI Taxonomy" id="271848"/>
    <lineage>
        <taxon>Bacteria</taxon>
        <taxon>Pseudomonadati</taxon>
        <taxon>Pseudomonadota</taxon>
        <taxon>Betaproteobacteria</taxon>
        <taxon>Burkholderiales</taxon>
        <taxon>Burkholderiaceae</taxon>
        <taxon>Burkholderia</taxon>
        <taxon>pseudomallei group</taxon>
    </lineage>
</organism>
<dbReference type="SUPFAM" id="SSF48208">
    <property type="entry name" value="Six-hairpin glycosidases"/>
    <property type="match status" value="1"/>
</dbReference>
<dbReference type="GO" id="GO:0016853">
    <property type="term" value="F:isomerase activity"/>
    <property type="evidence" value="ECO:0007669"/>
    <property type="project" value="UniProtKB-KW"/>
</dbReference>
<dbReference type="InterPro" id="IPR012341">
    <property type="entry name" value="6hp_glycosidase-like_sf"/>
</dbReference>
<dbReference type="GO" id="GO:0005975">
    <property type="term" value="P:carbohydrate metabolic process"/>
    <property type="evidence" value="ECO:0007669"/>
    <property type="project" value="InterPro"/>
</dbReference>
<evidence type="ECO:0000313" key="3">
    <source>
        <dbReference type="EMBL" id="ABC35381.1"/>
    </source>
</evidence>
<dbReference type="InterPro" id="IPR008928">
    <property type="entry name" value="6-hairpin_glycosidase_sf"/>
</dbReference>
<evidence type="ECO:0000313" key="4">
    <source>
        <dbReference type="Proteomes" id="UP000001930"/>
    </source>
</evidence>
<proteinExistence type="inferred from homology"/>
<evidence type="ECO:0000256" key="2">
    <source>
        <dbReference type="ARBA" id="ARBA00023235"/>
    </source>
</evidence>
<keyword evidence="4" id="KW-1185">Reference proteome</keyword>
<name>Q2T384_BURTA</name>
<dbReference type="PANTHER" id="PTHR15108">
    <property type="entry name" value="N-ACYLGLUCOSAMINE-2-EPIMERASE"/>
    <property type="match status" value="1"/>
</dbReference>
<dbReference type="EMBL" id="CP000085">
    <property type="protein sequence ID" value="ABC35381.1"/>
    <property type="molecule type" value="Genomic_DNA"/>
</dbReference>
<dbReference type="Gene3D" id="1.50.10.10">
    <property type="match status" value="1"/>
</dbReference>
<dbReference type="Proteomes" id="UP000001930">
    <property type="component" value="Chromosome II"/>
</dbReference>
<dbReference type="KEGG" id="bte:BTH_II2177"/>
<comment type="similarity">
    <text evidence="1">Belongs to the N-acylglucosamine 2-epimerase family.</text>
</comment>
<accession>Q2T384</accession>
<gene>
    <name evidence="3" type="ordered locus">BTH_II2177</name>
</gene>
<dbReference type="InterPro" id="IPR010819">
    <property type="entry name" value="AGE/CE"/>
</dbReference>